<dbReference type="InterPro" id="IPR013321">
    <property type="entry name" value="Arc_rbn_hlx_hlx"/>
</dbReference>
<proteinExistence type="predicted"/>
<dbReference type="Gene3D" id="1.10.1220.10">
    <property type="entry name" value="Met repressor-like"/>
    <property type="match status" value="1"/>
</dbReference>
<dbReference type="EMBL" id="PYAV01000015">
    <property type="protein sequence ID" value="PSL42459.1"/>
    <property type="molecule type" value="Genomic_DNA"/>
</dbReference>
<organism evidence="1 2">
    <name type="scientific">Salsuginibacillus halophilus</name>
    <dbReference type="NCBI Taxonomy" id="517424"/>
    <lineage>
        <taxon>Bacteria</taxon>
        <taxon>Bacillati</taxon>
        <taxon>Bacillota</taxon>
        <taxon>Bacilli</taxon>
        <taxon>Bacillales</taxon>
        <taxon>Bacillaceae</taxon>
        <taxon>Salsuginibacillus</taxon>
    </lineage>
</organism>
<keyword evidence="2" id="KW-1185">Reference proteome</keyword>
<protein>
    <submittedName>
        <fullName evidence="1">CopG family transcriptional regulator/antitoxin EndoAI</fullName>
    </submittedName>
</protein>
<reference evidence="1 2" key="1">
    <citation type="submission" date="2018-03" db="EMBL/GenBank/DDBJ databases">
        <title>Genomic Encyclopedia of Type Strains, Phase III (KMG-III): the genomes of soil and plant-associated and newly described type strains.</title>
        <authorList>
            <person name="Whitman W."/>
        </authorList>
    </citation>
    <scope>NUCLEOTIDE SEQUENCE [LARGE SCALE GENOMIC DNA]</scope>
    <source>
        <strain evidence="1 2">CGMCC 1.07653</strain>
    </source>
</reference>
<sequence>MAHDRVTEIKVNLPEELLREMDGIIYEYNLNRDDFICQAAETYLHEREKTELQTLMQQGYMEMANINLNIAAESFVAEEEAGSTLNHRLVSGV</sequence>
<dbReference type="AlphaFoldDB" id="A0A2P8H8G5"/>
<dbReference type="Proteomes" id="UP000242310">
    <property type="component" value="Unassembled WGS sequence"/>
</dbReference>
<name>A0A2P8H8G5_9BACI</name>
<gene>
    <name evidence="1" type="ORF">B0H94_11563</name>
</gene>
<accession>A0A2P8H8G5</accession>
<evidence type="ECO:0000313" key="1">
    <source>
        <dbReference type="EMBL" id="PSL42459.1"/>
    </source>
</evidence>
<comment type="caution">
    <text evidence="1">The sequence shown here is derived from an EMBL/GenBank/DDBJ whole genome shotgun (WGS) entry which is preliminary data.</text>
</comment>
<evidence type="ECO:0000313" key="2">
    <source>
        <dbReference type="Proteomes" id="UP000242310"/>
    </source>
</evidence>
<dbReference type="GO" id="GO:0006355">
    <property type="term" value="P:regulation of DNA-templated transcription"/>
    <property type="evidence" value="ECO:0007669"/>
    <property type="project" value="InterPro"/>
</dbReference>